<evidence type="ECO:0000313" key="3">
    <source>
        <dbReference type="Proteomes" id="UP000241426"/>
    </source>
</evidence>
<dbReference type="Pfam" id="PF26125">
    <property type="entry name" value="AcrVA2-like"/>
    <property type="match status" value="1"/>
</dbReference>
<evidence type="ECO:0000313" key="2">
    <source>
        <dbReference type="EMBL" id="PSV00516.1"/>
    </source>
</evidence>
<gene>
    <name evidence="2" type="ORF">C9J27_05120</name>
</gene>
<feature type="compositionally biased region" description="Basic residues" evidence="1">
    <location>
        <begin position="297"/>
        <end position="306"/>
    </location>
</feature>
<feature type="region of interest" description="Disordered" evidence="1">
    <location>
        <begin position="279"/>
        <end position="306"/>
    </location>
</feature>
<dbReference type="EMBL" id="PYNF01000003">
    <property type="protein sequence ID" value="PSV00516.1"/>
    <property type="molecule type" value="Genomic_DNA"/>
</dbReference>
<accession>A0A2T3KLG4</accession>
<sequence>MFRSKRNEILNCFHGGEWAALVTEQFLMEMGCNINDTLYVSPSKMKTSDLNKIGFDDKTPTFVIQHSEGLEVVPIDFTSLELSNHFLMAPFDSFIIEREPNSMLNDNGDVFESFRQLTAYNRLDDAPNGNSVWEISSMNIADRPACTGLPRCLVNPVKCIVEVGTCGSVLTPHFVCNYSFENKMTSLSLLSTLQDEVASIPINHKNSDLLINGTLSFAAKISVWRDGLFDLIHLTRLLEANNIEKTTVSAPKLPPKEKKGKGQKYNRHNDFIVLSVKNRSAEQKRTARESSGDGTPKRPHHRRGHMRTLASGVKTYVSPSFIKGGDAVGQEYII</sequence>
<protein>
    <submittedName>
        <fullName evidence="2">Uncharacterized protein</fullName>
    </submittedName>
</protein>
<comment type="caution">
    <text evidence="2">The sequence shown here is derived from an EMBL/GenBank/DDBJ whole genome shotgun (WGS) entry which is preliminary data.</text>
</comment>
<evidence type="ECO:0000256" key="1">
    <source>
        <dbReference type="SAM" id="MobiDB-lite"/>
    </source>
</evidence>
<proteinExistence type="predicted"/>
<reference evidence="2 3" key="1">
    <citation type="submission" date="2018-01" db="EMBL/GenBank/DDBJ databases">
        <title>Whole genome sequencing of Histamine producing bacteria.</title>
        <authorList>
            <person name="Butler K."/>
        </authorList>
    </citation>
    <scope>NUCLEOTIDE SEQUENCE [LARGE SCALE GENOMIC DNA]</scope>
    <source>
        <strain evidence="2 3">FS-7.2</strain>
    </source>
</reference>
<name>A0A2T3KLG4_9GAMM</name>
<dbReference type="AlphaFoldDB" id="A0A2T3KLG4"/>
<dbReference type="Proteomes" id="UP000241426">
    <property type="component" value="Unassembled WGS sequence"/>
</dbReference>
<feature type="compositionally biased region" description="Basic and acidic residues" evidence="1">
    <location>
        <begin position="279"/>
        <end position="291"/>
    </location>
</feature>
<dbReference type="InterPro" id="IPR058915">
    <property type="entry name" value="AcrVA2-like"/>
</dbReference>
<organism evidence="2 3">
    <name type="scientific">Photobacterium kishitanii</name>
    <dbReference type="NCBI Taxonomy" id="318456"/>
    <lineage>
        <taxon>Bacteria</taxon>
        <taxon>Pseudomonadati</taxon>
        <taxon>Pseudomonadota</taxon>
        <taxon>Gammaproteobacteria</taxon>
        <taxon>Vibrionales</taxon>
        <taxon>Vibrionaceae</taxon>
        <taxon>Photobacterium</taxon>
    </lineage>
</organism>
<dbReference type="RefSeq" id="WP_107289146.1">
    <property type="nucleotide sequence ID" value="NZ_PYNF01000003.1"/>
</dbReference>